<evidence type="ECO:0000313" key="3">
    <source>
        <dbReference type="Proteomes" id="UP000294678"/>
    </source>
</evidence>
<organism evidence="2 3">
    <name type="scientific">Hypnocyclicus thermotrophus</name>
    <dbReference type="NCBI Taxonomy" id="1627895"/>
    <lineage>
        <taxon>Bacteria</taxon>
        <taxon>Fusobacteriati</taxon>
        <taxon>Fusobacteriota</taxon>
        <taxon>Fusobacteriia</taxon>
        <taxon>Fusobacteriales</taxon>
        <taxon>Fusobacteriaceae</taxon>
        <taxon>Hypnocyclicus</taxon>
    </lineage>
</organism>
<reference evidence="2 3" key="1">
    <citation type="submission" date="2019-03" db="EMBL/GenBank/DDBJ databases">
        <title>Genomic Encyclopedia of Type Strains, Phase IV (KMG-IV): sequencing the most valuable type-strain genomes for metagenomic binning, comparative biology and taxonomic classification.</title>
        <authorList>
            <person name="Goeker M."/>
        </authorList>
    </citation>
    <scope>NUCLEOTIDE SEQUENCE [LARGE SCALE GENOMIC DNA]</scope>
    <source>
        <strain evidence="2 3">DSM 100055</strain>
    </source>
</reference>
<evidence type="ECO:0000313" key="2">
    <source>
        <dbReference type="EMBL" id="TDT67857.1"/>
    </source>
</evidence>
<sequence length="77" mass="9160">MLTEILEKLIVNRKKILAAILGFIFGIVYISFGFLDTLIVALFTIIGYNYMRIYREVIYFFKKVLKKLKQFAKKMEE</sequence>
<keyword evidence="1" id="KW-1133">Transmembrane helix</keyword>
<feature type="transmembrane region" description="Helical" evidence="1">
    <location>
        <begin position="16"/>
        <end position="46"/>
    </location>
</feature>
<dbReference type="Proteomes" id="UP000294678">
    <property type="component" value="Unassembled WGS sequence"/>
</dbReference>
<dbReference type="Pfam" id="PF10031">
    <property type="entry name" value="DUF2273"/>
    <property type="match status" value="1"/>
</dbReference>
<keyword evidence="3" id="KW-1185">Reference proteome</keyword>
<dbReference type="EMBL" id="SOBG01000009">
    <property type="protein sequence ID" value="TDT67857.1"/>
    <property type="molecule type" value="Genomic_DNA"/>
</dbReference>
<keyword evidence="1" id="KW-0472">Membrane</keyword>
<dbReference type="AlphaFoldDB" id="A0AA46DX65"/>
<dbReference type="InterPro" id="IPR018730">
    <property type="entry name" value="DUF2273"/>
</dbReference>
<gene>
    <name evidence="2" type="ORF">EV215_1860</name>
</gene>
<protein>
    <submittedName>
        <fullName evidence="2">Small integral membrane protein DUF2273</fullName>
    </submittedName>
</protein>
<keyword evidence="1" id="KW-0812">Transmembrane</keyword>
<dbReference type="RefSeq" id="WP_166667397.1">
    <property type="nucleotide sequence ID" value="NZ_SOBG01000009.1"/>
</dbReference>
<comment type="caution">
    <text evidence="2">The sequence shown here is derived from an EMBL/GenBank/DDBJ whole genome shotgun (WGS) entry which is preliminary data.</text>
</comment>
<proteinExistence type="predicted"/>
<accession>A0AA46DX65</accession>
<evidence type="ECO:0000256" key="1">
    <source>
        <dbReference type="SAM" id="Phobius"/>
    </source>
</evidence>
<name>A0AA46DX65_9FUSO</name>